<dbReference type="AlphaFoldDB" id="A0AB39VJ22"/>
<dbReference type="Gene3D" id="3.20.20.370">
    <property type="entry name" value="Glycoside hydrolase/deacetylase"/>
    <property type="match status" value="1"/>
</dbReference>
<keyword evidence="2" id="KW-0547">Nucleotide-binding</keyword>
<evidence type="ECO:0000256" key="1">
    <source>
        <dbReference type="ARBA" id="ARBA00022801"/>
    </source>
</evidence>
<dbReference type="RefSeq" id="WP_369787948.1">
    <property type="nucleotide sequence ID" value="NZ_CP165628.1"/>
</dbReference>
<dbReference type="InterPro" id="IPR011330">
    <property type="entry name" value="Glyco_hydro/deAcase_b/a-brl"/>
</dbReference>
<dbReference type="CDD" id="cd10787">
    <property type="entry name" value="LamB_YcsF_like"/>
    <property type="match status" value="1"/>
</dbReference>
<dbReference type="EMBL" id="CP165628">
    <property type="protein sequence ID" value="XDU70400.1"/>
    <property type="molecule type" value="Genomic_DNA"/>
</dbReference>
<organism evidence="3">
    <name type="scientific">Rouxiella sp. WC2420</name>
    <dbReference type="NCBI Taxonomy" id="3234145"/>
    <lineage>
        <taxon>Bacteria</taxon>
        <taxon>Pseudomonadati</taxon>
        <taxon>Pseudomonadota</taxon>
        <taxon>Gammaproteobacteria</taxon>
        <taxon>Enterobacterales</taxon>
        <taxon>Yersiniaceae</taxon>
        <taxon>Rouxiella</taxon>
    </lineage>
</organism>
<dbReference type="GO" id="GO:0016787">
    <property type="term" value="F:hydrolase activity"/>
    <property type="evidence" value="ECO:0007669"/>
    <property type="project" value="UniProtKB-KW"/>
</dbReference>
<protein>
    <submittedName>
        <fullName evidence="3">LamB/YcsF family protein</fullName>
    </submittedName>
</protein>
<keyword evidence="1" id="KW-0378">Hydrolase</keyword>
<name>A0AB39VJ22_9GAMM</name>
<keyword evidence="2" id="KW-0067">ATP-binding</keyword>
<dbReference type="InterPro" id="IPR005501">
    <property type="entry name" value="LamB/YcsF/PxpA-like"/>
</dbReference>
<proteinExistence type="predicted"/>
<dbReference type="GO" id="GO:0005524">
    <property type="term" value="F:ATP binding"/>
    <property type="evidence" value="ECO:0007669"/>
    <property type="project" value="UniProtKB-KW"/>
</dbReference>
<dbReference type="NCBIfam" id="NF003816">
    <property type="entry name" value="PRK05406.1-5"/>
    <property type="match status" value="1"/>
</dbReference>
<dbReference type="PANTHER" id="PTHR30292">
    <property type="entry name" value="UNCHARACTERIZED PROTEIN YBGL-RELATED"/>
    <property type="match status" value="1"/>
</dbReference>
<gene>
    <name evidence="3" type="ORF">AB3G37_12430</name>
</gene>
<dbReference type="NCBIfam" id="NF003814">
    <property type="entry name" value="PRK05406.1-3"/>
    <property type="match status" value="1"/>
</dbReference>
<sequence>MRLIDLNADLGEGFGDYRIADDKSLMSIISSANIACGFHAGDANTMAESVNSAKELGIDLGAHVGFPDLMGFGRRRMQIDGETMAKYVIYQLGALAGFARVADYPLSHMSFHGALGNMAAEDEALAMPLLQAVKAFDPSLIISTTAGNAVERCARELNMKVACTLLADRAYHTDGMLVSRGKPGAVIHDPQAISARIRQWLTEGTLTSIEGVKIPMAVSSILLHGDTAGAVALAKRIRQEIEQTPDCQIRPLSRQLVSLNN</sequence>
<accession>A0AB39VJ22</accession>
<evidence type="ECO:0000313" key="3">
    <source>
        <dbReference type="EMBL" id="XDU70400.1"/>
    </source>
</evidence>
<evidence type="ECO:0000256" key="2">
    <source>
        <dbReference type="ARBA" id="ARBA00022840"/>
    </source>
</evidence>
<reference evidence="3" key="1">
    <citation type="submission" date="2024-07" db="EMBL/GenBank/DDBJ databases">
        <authorList>
            <person name="Biller S.J."/>
        </authorList>
    </citation>
    <scope>NUCLEOTIDE SEQUENCE</scope>
    <source>
        <strain evidence="3">WC2420</strain>
    </source>
</reference>
<dbReference type="PANTHER" id="PTHR30292:SF0">
    <property type="entry name" value="5-OXOPROLINASE SUBUNIT A"/>
    <property type="match status" value="1"/>
</dbReference>
<dbReference type="SUPFAM" id="SSF88713">
    <property type="entry name" value="Glycoside hydrolase/deacetylase"/>
    <property type="match status" value="1"/>
</dbReference>
<dbReference type="GO" id="GO:0005975">
    <property type="term" value="P:carbohydrate metabolic process"/>
    <property type="evidence" value="ECO:0007669"/>
    <property type="project" value="InterPro"/>
</dbReference>
<dbReference type="Pfam" id="PF03746">
    <property type="entry name" value="LamB_YcsF"/>
    <property type="match status" value="1"/>
</dbReference>